<dbReference type="RefSeq" id="WP_013918324.1">
    <property type="nucleotide sequence ID" value="NC_015690.1"/>
</dbReference>
<dbReference type="PATRIC" id="fig|1036673.3.peg.4269"/>
<keyword evidence="4" id="KW-0804">Transcription</keyword>
<dbReference type="InterPro" id="IPR036388">
    <property type="entry name" value="WH-like_DNA-bd_sf"/>
</dbReference>
<dbReference type="Gene3D" id="1.10.10.10">
    <property type="entry name" value="Winged helix-like DNA-binding domain superfamily/Winged helix DNA-binding domain"/>
    <property type="match status" value="1"/>
</dbReference>
<organism evidence="6 7">
    <name type="scientific">Paenibacillus mucilaginosus (strain KNP414)</name>
    <dbReference type="NCBI Taxonomy" id="1036673"/>
    <lineage>
        <taxon>Bacteria</taxon>
        <taxon>Bacillati</taxon>
        <taxon>Bacillota</taxon>
        <taxon>Bacilli</taxon>
        <taxon>Bacillales</taxon>
        <taxon>Paenibacillaceae</taxon>
        <taxon>Paenibacillus</taxon>
    </lineage>
</organism>
<evidence type="ECO:0000256" key="2">
    <source>
        <dbReference type="ARBA" id="ARBA00023015"/>
    </source>
</evidence>
<dbReference type="SUPFAM" id="SSF53850">
    <property type="entry name" value="Periplasmic binding protein-like II"/>
    <property type="match status" value="1"/>
</dbReference>
<dbReference type="InterPro" id="IPR005119">
    <property type="entry name" value="LysR_subst-bd"/>
</dbReference>
<dbReference type="CDD" id="cd05466">
    <property type="entry name" value="PBP2_LTTR_substrate"/>
    <property type="match status" value="1"/>
</dbReference>
<dbReference type="HOGENOM" id="CLU_039613_6_1_9"/>
<dbReference type="InterPro" id="IPR000847">
    <property type="entry name" value="LysR_HTH_N"/>
</dbReference>
<evidence type="ECO:0000256" key="1">
    <source>
        <dbReference type="ARBA" id="ARBA00009437"/>
    </source>
</evidence>
<dbReference type="Proteomes" id="UP000006620">
    <property type="component" value="Chromosome"/>
</dbReference>
<dbReference type="GO" id="GO:0000976">
    <property type="term" value="F:transcription cis-regulatory region binding"/>
    <property type="evidence" value="ECO:0007669"/>
    <property type="project" value="TreeGrafter"/>
</dbReference>
<evidence type="ECO:0000256" key="4">
    <source>
        <dbReference type="ARBA" id="ARBA00023163"/>
    </source>
</evidence>
<comment type="similarity">
    <text evidence="1">Belongs to the LysR transcriptional regulatory family.</text>
</comment>
<dbReference type="PANTHER" id="PTHR30126">
    <property type="entry name" value="HTH-TYPE TRANSCRIPTIONAL REGULATOR"/>
    <property type="match status" value="1"/>
</dbReference>
<dbReference type="PROSITE" id="PS50931">
    <property type="entry name" value="HTH_LYSR"/>
    <property type="match status" value="1"/>
</dbReference>
<feature type="domain" description="HTH lysR-type" evidence="5">
    <location>
        <begin position="1"/>
        <end position="58"/>
    </location>
</feature>
<dbReference type="PANTHER" id="PTHR30126:SF40">
    <property type="entry name" value="HTH-TYPE TRANSCRIPTIONAL REGULATOR GLTR"/>
    <property type="match status" value="1"/>
</dbReference>
<dbReference type="Gene3D" id="3.40.190.10">
    <property type="entry name" value="Periplasmic binding protein-like II"/>
    <property type="match status" value="2"/>
</dbReference>
<dbReference type="KEGG" id="pms:KNP414_04641"/>
<dbReference type="SUPFAM" id="SSF46785">
    <property type="entry name" value="Winged helix' DNA-binding domain"/>
    <property type="match status" value="1"/>
</dbReference>
<keyword evidence="2" id="KW-0805">Transcription regulation</keyword>
<evidence type="ECO:0000256" key="3">
    <source>
        <dbReference type="ARBA" id="ARBA00023125"/>
    </source>
</evidence>
<keyword evidence="3" id="KW-0238">DNA-binding</keyword>
<dbReference type="AlphaFoldDB" id="F8FDX1"/>
<reference evidence="7" key="1">
    <citation type="submission" date="2011-06" db="EMBL/GenBank/DDBJ databases">
        <title>Complete genome sequence of Paenibacillus mucilaginosus KNP414.</title>
        <authorList>
            <person name="Wang J."/>
            <person name="Hu S."/>
            <person name="Hu X."/>
            <person name="Zhang B."/>
            <person name="Dong D."/>
            <person name="Zhang S."/>
            <person name="Zhao K."/>
            <person name="Wu D."/>
        </authorList>
    </citation>
    <scope>NUCLEOTIDE SEQUENCE [LARGE SCALE GENOMIC DNA]</scope>
    <source>
        <strain evidence="7">KNP414</strain>
    </source>
</reference>
<dbReference type="InterPro" id="IPR036390">
    <property type="entry name" value="WH_DNA-bd_sf"/>
</dbReference>
<dbReference type="Pfam" id="PF03466">
    <property type="entry name" value="LysR_substrate"/>
    <property type="match status" value="1"/>
</dbReference>
<dbReference type="EMBL" id="CP002869">
    <property type="protein sequence ID" value="AEI43171.1"/>
    <property type="molecule type" value="Genomic_DNA"/>
</dbReference>
<name>F8FDX1_PAEMK</name>
<reference evidence="6 7" key="2">
    <citation type="journal article" date="2013" name="Genome Announc.">
        <title>Genome Sequence of Growth-Improving Paenibacillus mucilaginosus Strain KNP414.</title>
        <authorList>
            <person name="Lu J.J."/>
            <person name="Wang J.F."/>
            <person name="Hu X.F."/>
        </authorList>
    </citation>
    <scope>NUCLEOTIDE SEQUENCE [LARGE SCALE GENOMIC DNA]</scope>
    <source>
        <strain evidence="6 7">KNP414</strain>
    </source>
</reference>
<gene>
    <name evidence="6" type="ordered locus">KNP414_04641</name>
</gene>
<evidence type="ECO:0000313" key="6">
    <source>
        <dbReference type="EMBL" id="AEI43171.1"/>
    </source>
</evidence>
<dbReference type="GO" id="GO:0003700">
    <property type="term" value="F:DNA-binding transcription factor activity"/>
    <property type="evidence" value="ECO:0007669"/>
    <property type="project" value="InterPro"/>
</dbReference>
<protein>
    <submittedName>
        <fullName evidence="6">Transcriptional regulator, LysR family</fullName>
    </submittedName>
</protein>
<sequence>MELYQLKTFLEIARRGSLTEAAARLNTSQPAASAHIKALEKEVGFSLFHRTSKGMALTEKGAELLQEARNIFDSVDHFYAKANRLKGDPGAPVRIGLNTHAQLLRVEDLIRLASESIAQAELHFIESKSEDFLENLGASRIHAGFYYGFGTHPSVYAIPVASFPMVVVYPKGWEVPETGLSLAYFAEKPWIWTTQGCPFYRQSIDYFLQRDLVPGRIMYVDDESLIGDLVHSGIGCSLLAEPVAMRFVRDNKLRSWDGLDLQIDLHFGYLKEKRNDPVLREIGSIVDRMWNGEEGRSA</sequence>
<dbReference type="Pfam" id="PF00126">
    <property type="entry name" value="HTH_1"/>
    <property type="match status" value="1"/>
</dbReference>
<dbReference type="FunFam" id="1.10.10.10:FF:000001">
    <property type="entry name" value="LysR family transcriptional regulator"/>
    <property type="match status" value="1"/>
</dbReference>
<proteinExistence type="inferred from homology"/>
<dbReference type="PRINTS" id="PR00039">
    <property type="entry name" value="HTHLYSR"/>
</dbReference>
<evidence type="ECO:0000313" key="7">
    <source>
        <dbReference type="Proteomes" id="UP000006620"/>
    </source>
</evidence>
<accession>F8FDX1</accession>
<evidence type="ECO:0000259" key="5">
    <source>
        <dbReference type="PROSITE" id="PS50931"/>
    </source>
</evidence>